<dbReference type="Gene3D" id="1.10.443.10">
    <property type="entry name" value="Intergrase catalytic core"/>
    <property type="match status" value="1"/>
</dbReference>
<dbReference type="STRING" id="796606.BMMGA3_02375"/>
<dbReference type="eggNOG" id="COG0582">
    <property type="taxonomic scope" value="Bacteria"/>
</dbReference>
<gene>
    <name evidence="3" type="ORF">BMMGA3_02375</name>
</gene>
<dbReference type="InterPro" id="IPR013762">
    <property type="entry name" value="Integrase-like_cat_sf"/>
</dbReference>
<dbReference type="EMBL" id="CP007739">
    <property type="protein sequence ID" value="AIE58943.1"/>
    <property type="molecule type" value="Genomic_DNA"/>
</dbReference>
<proteinExistence type="predicted"/>
<dbReference type="KEGG" id="bmet:BMMGA3_02375"/>
<dbReference type="RefSeq" id="WP_003348152.1">
    <property type="nucleotide sequence ID" value="NZ_ADWW01000003.1"/>
</dbReference>
<dbReference type="GO" id="GO:0015074">
    <property type="term" value="P:DNA integration"/>
    <property type="evidence" value="ECO:0007669"/>
    <property type="project" value="InterPro"/>
</dbReference>
<evidence type="ECO:0000313" key="4">
    <source>
        <dbReference type="Proteomes" id="UP000027602"/>
    </source>
</evidence>
<dbReference type="PROSITE" id="PS51898">
    <property type="entry name" value="TYR_RECOMBINASE"/>
    <property type="match status" value="1"/>
</dbReference>
<dbReference type="InterPro" id="IPR002104">
    <property type="entry name" value="Integrase_catalytic"/>
</dbReference>
<name>I3E398_BACMM</name>
<dbReference type="OrthoDB" id="9788852at2"/>
<keyword evidence="4" id="KW-1185">Reference proteome</keyword>
<dbReference type="AlphaFoldDB" id="I3E398"/>
<organism evidence="3 4">
    <name type="scientific">Bacillus methanolicus (strain MGA3 / ATCC 53907)</name>
    <dbReference type="NCBI Taxonomy" id="796606"/>
    <lineage>
        <taxon>Bacteria</taxon>
        <taxon>Bacillati</taxon>
        <taxon>Bacillota</taxon>
        <taxon>Bacilli</taxon>
        <taxon>Bacillales</taxon>
        <taxon>Bacillaceae</taxon>
        <taxon>Bacillus</taxon>
    </lineage>
</organism>
<keyword evidence="1" id="KW-0233">DNA recombination</keyword>
<evidence type="ECO:0000259" key="2">
    <source>
        <dbReference type="PROSITE" id="PS51898"/>
    </source>
</evidence>
<protein>
    <recommendedName>
        <fullName evidence="2">Tyr recombinase domain-containing protein</fullName>
    </recommendedName>
</protein>
<dbReference type="HOGENOM" id="CLU_027562_33_4_9"/>
<dbReference type="Proteomes" id="UP000027602">
    <property type="component" value="Chromosome"/>
</dbReference>
<dbReference type="GO" id="GO:0006310">
    <property type="term" value="P:DNA recombination"/>
    <property type="evidence" value="ECO:0007669"/>
    <property type="project" value="UniProtKB-KW"/>
</dbReference>
<dbReference type="GO" id="GO:0003677">
    <property type="term" value="F:DNA binding"/>
    <property type="evidence" value="ECO:0007669"/>
    <property type="project" value="InterPro"/>
</dbReference>
<dbReference type="SUPFAM" id="SSF56349">
    <property type="entry name" value="DNA breaking-rejoining enzymes"/>
    <property type="match status" value="1"/>
</dbReference>
<reference evidence="3 4" key="1">
    <citation type="journal article" date="2015" name="BMC Genomics">
        <title>Transcriptome analysis of thermophilic methylotrophic Bacillus methanolicus MGA3 using RNA-sequencing provides detailed insights into its previously uncharted transcriptional landscape.</title>
        <authorList>
            <person name="Irla M."/>
            <person name="Neshat A."/>
            <person name="Brautaset T."/>
            <person name="Ruckert C."/>
            <person name="Kalinowski J."/>
            <person name="Wendisch V.F."/>
        </authorList>
    </citation>
    <scope>NUCLEOTIDE SEQUENCE [LARGE SCALE GENOMIC DNA]</scope>
    <source>
        <strain evidence="4">MGA3 / ATCC 53907</strain>
    </source>
</reference>
<accession>I3E398</accession>
<dbReference type="InterPro" id="IPR011010">
    <property type="entry name" value="DNA_brk_join_enz"/>
</dbReference>
<evidence type="ECO:0000313" key="3">
    <source>
        <dbReference type="EMBL" id="AIE58943.1"/>
    </source>
</evidence>
<evidence type="ECO:0000256" key="1">
    <source>
        <dbReference type="ARBA" id="ARBA00023172"/>
    </source>
</evidence>
<feature type="domain" description="Tyr recombinase" evidence="2">
    <location>
        <begin position="11"/>
        <end position="124"/>
    </location>
</feature>
<dbReference type="Pfam" id="PF00589">
    <property type="entry name" value="Phage_integrase"/>
    <property type="match status" value="1"/>
</dbReference>
<sequence>MSGYKSMTVQPIRSREKVEEIKQILKDQSKRDYFLFVMGINCGLRISDMLQLKVKDVRGKEYIGLRKAKQININATLQNEIALYTADMEDDDYLFPSRKGGQTYYQGTSNLLLLSNGCRHSFFT</sequence>